<accession>A0AAV2IJ63</accession>
<protein>
    <submittedName>
        <fullName evidence="2">Uncharacterized protein</fullName>
    </submittedName>
</protein>
<keyword evidence="3" id="KW-1185">Reference proteome</keyword>
<feature type="compositionally biased region" description="Polar residues" evidence="1">
    <location>
        <begin position="109"/>
        <end position="128"/>
    </location>
</feature>
<comment type="caution">
    <text evidence="2">The sequence shown here is derived from an EMBL/GenBank/DDBJ whole genome shotgun (WGS) entry which is preliminary data.</text>
</comment>
<evidence type="ECO:0000256" key="1">
    <source>
        <dbReference type="SAM" id="MobiDB-lite"/>
    </source>
</evidence>
<organism evidence="2 3">
    <name type="scientific">Lymnaea stagnalis</name>
    <name type="common">Great pond snail</name>
    <name type="synonym">Helix stagnalis</name>
    <dbReference type="NCBI Taxonomy" id="6523"/>
    <lineage>
        <taxon>Eukaryota</taxon>
        <taxon>Metazoa</taxon>
        <taxon>Spiralia</taxon>
        <taxon>Lophotrochozoa</taxon>
        <taxon>Mollusca</taxon>
        <taxon>Gastropoda</taxon>
        <taxon>Heterobranchia</taxon>
        <taxon>Euthyneura</taxon>
        <taxon>Panpulmonata</taxon>
        <taxon>Hygrophila</taxon>
        <taxon>Lymnaeoidea</taxon>
        <taxon>Lymnaeidae</taxon>
        <taxon>Lymnaea</taxon>
    </lineage>
</organism>
<feature type="compositionally biased region" description="Low complexity" evidence="1">
    <location>
        <begin position="90"/>
        <end position="108"/>
    </location>
</feature>
<dbReference type="AlphaFoldDB" id="A0AAV2IJ63"/>
<evidence type="ECO:0000313" key="2">
    <source>
        <dbReference type="EMBL" id="CAL1546291.1"/>
    </source>
</evidence>
<proteinExistence type="predicted"/>
<name>A0AAV2IJ63_LYMST</name>
<reference evidence="2 3" key="1">
    <citation type="submission" date="2024-04" db="EMBL/GenBank/DDBJ databases">
        <authorList>
            <consortium name="Genoscope - CEA"/>
            <person name="William W."/>
        </authorList>
    </citation>
    <scope>NUCLEOTIDE SEQUENCE [LARGE SCALE GENOMIC DNA]</scope>
</reference>
<gene>
    <name evidence="2" type="ORF">GSLYS_00019668001</name>
</gene>
<dbReference type="Proteomes" id="UP001497497">
    <property type="component" value="Unassembled WGS sequence"/>
</dbReference>
<evidence type="ECO:0000313" key="3">
    <source>
        <dbReference type="Proteomes" id="UP001497497"/>
    </source>
</evidence>
<sequence length="128" mass="13889">MIDELITRNGSTVSTITEVNLDGTSDILPLNQVVPLFEANPALRRACRDGRVVPTVTEGEGTNSYTGPTETLSVLALDTQINIKTRARPPRNFNQGRQGRRPGFGQRPSDNQVDTQNITTTPNPSGSQ</sequence>
<dbReference type="EMBL" id="CAXITT010000796">
    <property type="protein sequence ID" value="CAL1546291.1"/>
    <property type="molecule type" value="Genomic_DNA"/>
</dbReference>
<feature type="region of interest" description="Disordered" evidence="1">
    <location>
        <begin position="81"/>
        <end position="128"/>
    </location>
</feature>